<evidence type="ECO:0000313" key="1">
    <source>
        <dbReference type="EMBL" id="KAI5679450.1"/>
    </source>
</evidence>
<proteinExistence type="predicted"/>
<gene>
    <name evidence="1" type="ORF">M9H77_10400</name>
</gene>
<accession>A0ACC0C3H3</accession>
<dbReference type="EMBL" id="CM044702">
    <property type="protein sequence ID" value="KAI5679450.1"/>
    <property type="molecule type" value="Genomic_DNA"/>
</dbReference>
<comment type="caution">
    <text evidence="1">The sequence shown here is derived from an EMBL/GenBank/DDBJ whole genome shotgun (WGS) entry which is preliminary data.</text>
</comment>
<sequence>MPSERSDSLGFSPSSFFSEELHFPDERRVGFWKTDTMANYYGSKVDGTLQTAGIASSPLEKQMALDSQMSKSSELADPFFKRDPRANVFMEKHVTGVAGPASLSLPRALEHDLGVRSNFSLEPSYFMEGNKMNLIGGQGENGLFSSSLSELFSRKLRLSSSNNLPYGHSVGAATPPRNEEEEPFESLEELEAQTIGNLLPDDDDLLSGVTDGIDYINPPNNIDDLEDLDVFSSVGGMDLGDDGLPSSQSNTDFSSGNSNSHLGPSVGGEHPFGEHPSRTLFVRNINSNVEDSELRTLFEQYGDIRTLYTACKHRGFVMISYYDIRAARNAMKALQNKPLRRRKLDIHFSIPKDNPSEKDINQGTLVVFNLDSSVSNEELRQIFGVYGEIKEIRETPHRSHHKFIEFYDVRAAESALRALNRSDIAGKRIKLEPSRPGGARRSIQPFASELDQDECGIFLQQTSPPSSVTTGFSGTFPHGGITSSMDNGTIFGSHSTNGTTLTPLLDGGFHHGISSSVPNSLSSLARVGSVGNQSTVSDSGPSQGEMKLDFHGIASLHPHSLPDYQDRLGNGASSNSPGQITSGISARASEIIENHKLNEGVFAPGNGSCPPPGRHYMWSNTHHPQPQGMMWPNSPSFVNGICAAHPQQLHVVPGAGNQLLNPLLPISNHHVGSAPSMNHSLWDRRHAYAGESPDASVFHPGSLGNMRMSGSSPHPLEFVPRNIFSAAGGNCMDLQVPSKSVGFNSHPQRCLMFPARGQMIPMMNTFDSPNERARNRRSESSSSQADNKKQFDLDIDRIVRGDDKRTTLMIKNIPNKYTSKMLLAAIDERHRGTYDFIYLPIDFKNKCNVGYAFINMTDPSLIIPFYQAFNGKKWEKFNSEKVASLAYARIQGKAALIAHFQNSSLMNEDKRCRPILFHTDGPNAGDQVPFPMGVNVRPRPGKNRASNSEESILESSQKEPNGEIPTSIGEETSGSFKDTD</sequence>
<organism evidence="1 2">
    <name type="scientific">Catharanthus roseus</name>
    <name type="common">Madagascar periwinkle</name>
    <name type="synonym">Vinca rosea</name>
    <dbReference type="NCBI Taxonomy" id="4058"/>
    <lineage>
        <taxon>Eukaryota</taxon>
        <taxon>Viridiplantae</taxon>
        <taxon>Streptophyta</taxon>
        <taxon>Embryophyta</taxon>
        <taxon>Tracheophyta</taxon>
        <taxon>Spermatophyta</taxon>
        <taxon>Magnoliopsida</taxon>
        <taxon>eudicotyledons</taxon>
        <taxon>Gunneridae</taxon>
        <taxon>Pentapetalae</taxon>
        <taxon>asterids</taxon>
        <taxon>lamiids</taxon>
        <taxon>Gentianales</taxon>
        <taxon>Apocynaceae</taxon>
        <taxon>Rauvolfioideae</taxon>
        <taxon>Vinceae</taxon>
        <taxon>Catharanthinae</taxon>
        <taxon>Catharanthus</taxon>
    </lineage>
</organism>
<keyword evidence="2" id="KW-1185">Reference proteome</keyword>
<evidence type="ECO:0000313" key="2">
    <source>
        <dbReference type="Proteomes" id="UP001060085"/>
    </source>
</evidence>
<dbReference type="Proteomes" id="UP001060085">
    <property type="component" value="Linkage Group LG02"/>
</dbReference>
<name>A0ACC0C3H3_CATRO</name>
<protein>
    <submittedName>
        <fullName evidence="1">Uncharacterized protein</fullName>
    </submittedName>
</protein>
<reference evidence="2" key="1">
    <citation type="journal article" date="2023" name="Nat. Plants">
        <title>Single-cell RNA sequencing provides a high-resolution roadmap for understanding the multicellular compartmentation of specialized metabolism.</title>
        <authorList>
            <person name="Sun S."/>
            <person name="Shen X."/>
            <person name="Li Y."/>
            <person name="Li Y."/>
            <person name="Wang S."/>
            <person name="Li R."/>
            <person name="Zhang H."/>
            <person name="Shen G."/>
            <person name="Guo B."/>
            <person name="Wei J."/>
            <person name="Xu J."/>
            <person name="St-Pierre B."/>
            <person name="Chen S."/>
            <person name="Sun C."/>
        </authorList>
    </citation>
    <scope>NUCLEOTIDE SEQUENCE [LARGE SCALE GENOMIC DNA]</scope>
</reference>